<gene>
    <name evidence="3" type="ORF">GSCOC_T00024962001</name>
</gene>
<proteinExistence type="predicted"/>
<evidence type="ECO:0000259" key="2">
    <source>
        <dbReference type="PROSITE" id="PS52045"/>
    </source>
</evidence>
<dbReference type="AlphaFoldDB" id="A0A068UHB3"/>
<accession>A0A068UHB3</accession>
<dbReference type="InParanoid" id="A0A068UHB3"/>
<dbReference type="OMA" id="FAMADYG"/>
<dbReference type="InterPro" id="IPR025521">
    <property type="entry name" value="Neprosin_propep"/>
</dbReference>
<dbReference type="Proteomes" id="UP000295252">
    <property type="component" value="Chromosome IV"/>
</dbReference>
<dbReference type="PANTHER" id="PTHR31589">
    <property type="entry name" value="PROTEIN, PUTATIVE (DUF239)-RELATED-RELATED"/>
    <property type="match status" value="1"/>
</dbReference>
<feature type="domain" description="Neprosin PEP catalytic" evidence="2">
    <location>
        <begin position="134"/>
        <end position="390"/>
    </location>
</feature>
<feature type="chain" id="PRO_5001654895" description="Neprosin PEP catalytic domain-containing protein" evidence="1">
    <location>
        <begin position="22"/>
        <end position="602"/>
    </location>
</feature>
<dbReference type="PROSITE" id="PS52045">
    <property type="entry name" value="NEPROSIN_PEP_CD"/>
    <property type="match status" value="2"/>
</dbReference>
<dbReference type="STRING" id="49390.A0A068UHB3"/>
<feature type="signal peptide" evidence="1">
    <location>
        <begin position="1"/>
        <end position="21"/>
    </location>
</feature>
<dbReference type="InterPro" id="IPR004314">
    <property type="entry name" value="Neprosin"/>
</dbReference>
<name>A0A068UHB3_COFCA</name>
<organism evidence="3 4">
    <name type="scientific">Coffea canephora</name>
    <name type="common">Robusta coffee</name>
    <dbReference type="NCBI Taxonomy" id="49390"/>
    <lineage>
        <taxon>Eukaryota</taxon>
        <taxon>Viridiplantae</taxon>
        <taxon>Streptophyta</taxon>
        <taxon>Embryophyta</taxon>
        <taxon>Tracheophyta</taxon>
        <taxon>Spermatophyta</taxon>
        <taxon>Magnoliopsida</taxon>
        <taxon>eudicotyledons</taxon>
        <taxon>Gunneridae</taxon>
        <taxon>Pentapetalae</taxon>
        <taxon>asterids</taxon>
        <taxon>lamiids</taxon>
        <taxon>Gentianales</taxon>
        <taxon>Rubiaceae</taxon>
        <taxon>Ixoroideae</taxon>
        <taxon>Gardenieae complex</taxon>
        <taxon>Bertiereae - Coffeeae clade</taxon>
        <taxon>Coffeeae</taxon>
        <taxon>Coffea</taxon>
    </lineage>
</organism>
<evidence type="ECO:0000256" key="1">
    <source>
        <dbReference type="SAM" id="SignalP"/>
    </source>
</evidence>
<dbReference type="Gramene" id="CDP07642">
    <property type="protein sequence ID" value="CDP07642"/>
    <property type="gene ID" value="GSCOC_T00024962001"/>
</dbReference>
<protein>
    <recommendedName>
        <fullName evidence="2">Neprosin PEP catalytic domain-containing protein</fullName>
    </recommendedName>
</protein>
<dbReference type="PANTHER" id="PTHR31589:SF24">
    <property type="entry name" value="OS07G0205500 PROTEIN"/>
    <property type="match status" value="1"/>
</dbReference>
<dbReference type="EMBL" id="HG739111">
    <property type="protein sequence ID" value="CDP07642.1"/>
    <property type="molecule type" value="Genomic_DNA"/>
</dbReference>
<dbReference type="Pfam" id="PF03080">
    <property type="entry name" value="Neprosin"/>
    <property type="match status" value="2"/>
</dbReference>
<keyword evidence="1" id="KW-0732">Signal</keyword>
<dbReference type="PhylomeDB" id="A0A068UHB3"/>
<sequence>MKVNQLCCFMLLLMMMALCDASRLINYFNKAPLKSIKSKDGDVIDCILLSEQPALDHPSLKDHRILMTPSYHPEGLKKLFNSRNDEKPITQLWQLAGKCPQGSIPIRRGKKEDGFFSVIKSFLQKDKTNREKLSAGMELISQVKSYQSVASYAMGAYYGAKAIMNVWQPQLQQPNEYSSSQLWITENSFGSNQNTIQAGWHVNPELYGDARTRFFMHWTRDNFKSTGCYNLLCSGFVQITNEIVLGGSIFPLSNFNGSQSEISILIWKDPAQDAWWLEFGNTIVGYWPGSLLTSLAHYSSLIEWGALVLNKQSDGVQTSTQMGSGHFPREGFKRASYMRNLEVIGSSMKLRPLNYLRTIARKSNCYDITSKDGDIIDCVHIYQQLAFDNPLLKGHWILQMRPNYQPELGFAENKISNIKSTNNELEQKPISQLLQLAEKGPDRTIPIRRATQEDILRTSSMKTKNFGRKLNTNFPKTGQHNLTAGNKPIHVSAVVREEKYYGAKATINIWEPRLEKRNAFSSSQLSIAGGSSDSDLNVIEAGWHVKLYGDKRTSFFIYWTRDNFRSTGCYNLLCPGFAQTRNEYTLMTFMSCSLKLLGWFSI</sequence>
<evidence type="ECO:0000313" key="3">
    <source>
        <dbReference type="EMBL" id="CDP07642.1"/>
    </source>
</evidence>
<dbReference type="InterPro" id="IPR053168">
    <property type="entry name" value="Glutamic_endopeptidase"/>
</dbReference>
<dbReference type="Gene3D" id="3.90.1320.10">
    <property type="entry name" value="Outer-capsid protein sigma 3, large lobe"/>
    <property type="match status" value="2"/>
</dbReference>
<feature type="domain" description="Neprosin PEP catalytic" evidence="2">
    <location>
        <begin position="482"/>
        <end position="602"/>
    </location>
</feature>
<dbReference type="Pfam" id="PF14365">
    <property type="entry name" value="Neprosin_AP"/>
    <property type="match status" value="1"/>
</dbReference>
<reference evidence="4" key="1">
    <citation type="journal article" date="2014" name="Science">
        <title>The coffee genome provides insight into the convergent evolution of caffeine biosynthesis.</title>
        <authorList>
            <person name="Denoeud F."/>
            <person name="Carretero-Paulet L."/>
            <person name="Dereeper A."/>
            <person name="Droc G."/>
            <person name="Guyot R."/>
            <person name="Pietrella M."/>
            <person name="Zheng C."/>
            <person name="Alberti A."/>
            <person name="Anthony F."/>
            <person name="Aprea G."/>
            <person name="Aury J.M."/>
            <person name="Bento P."/>
            <person name="Bernard M."/>
            <person name="Bocs S."/>
            <person name="Campa C."/>
            <person name="Cenci A."/>
            <person name="Combes M.C."/>
            <person name="Crouzillat D."/>
            <person name="Da Silva C."/>
            <person name="Daddiego L."/>
            <person name="De Bellis F."/>
            <person name="Dussert S."/>
            <person name="Garsmeur O."/>
            <person name="Gayraud T."/>
            <person name="Guignon V."/>
            <person name="Jahn K."/>
            <person name="Jamilloux V."/>
            <person name="Joet T."/>
            <person name="Labadie K."/>
            <person name="Lan T."/>
            <person name="Leclercq J."/>
            <person name="Lepelley M."/>
            <person name="Leroy T."/>
            <person name="Li L.T."/>
            <person name="Librado P."/>
            <person name="Lopez L."/>
            <person name="Munoz A."/>
            <person name="Noel B."/>
            <person name="Pallavicini A."/>
            <person name="Perrotta G."/>
            <person name="Poncet V."/>
            <person name="Pot D."/>
            <person name="Priyono X."/>
            <person name="Rigoreau M."/>
            <person name="Rouard M."/>
            <person name="Rozas J."/>
            <person name="Tranchant-Dubreuil C."/>
            <person name="VanBuren R."/>
            <person name="Zhang Q."/>
            <person name="Andrade A.C."/>
            <person name="Argout X."/>
            <person name="Bertrand B."/>
            <person name="de Kochko A."/>
            <person name="Graziosi G."/>
            <person name="Henry R.J."/>
            <person name="Jayarama X."/>
            <person name="Ming R."/>
            <person name="Nagai C."/>
            <person name="Rounsley S."/>
            <person name="Sankoff D."/>
            <person name="Giuliano G."/>
            <person name="Albert V.A."/>
            <person name="Wincker P."/>
            <person name="Lashermes P."/>
        </authorList>
    </citation>
    <scope>NUCLEOTIDE SEQUENCE [LARGE SCALE GENOMIC DNA]</scope>
    <source>
        <strain evidence="4">cv. DH200-94</strain>
    </source>
</reference>
<evidence type="ECO:0000313" key="4">
    <source>
        <dbReference type="Proteomes" id="UP000295252"/>
    </source>
</evidence>
<keyword evidence="4" id="KW-1185">Reference proteome</keyword>